<reference evidence="2" key="2">
    <citation type="submission" date="2021-04" db="EMBL/GenBank/DDBJ databases">
        <title>Genome-wide patterns of bracovirus chromosomal integration into multiple host tissues during parasitism.</title>
        <authorList>
            <person name="Chebbi M.A.C."/>
        </authorList>
    </citation>
    <scope>NUCLEOTIDE SEQUENCE</scope>
    <source>
        <tissue evidence="2">Whole body</tissue>
    </source>
</reference>
<dbReference type="EMBL" id="JAAOIC020000067">
    <property type="protein sequence ID" value="KAG8034375.1"/>
    <property type="molecule type" value="Genomic_DNA"/>
</dbReference>
<dbReference type="Pfam" id="PF00651">
    <property type="entry name" value="BTB"/>
    <property type="match status" value="1"/>
</dbReference>
<dbReference type="CDD" id="cd18186">
    <property type="entry name" value="BTB_POZ_ZBTB_KLHL-like"/>
    <property type="match status" value="1"/>
</dbReference>
<dbReference type="CDD" id="cd14733">
    <property type="entry name" value="BACK"/>
    <property type="match status" value="1"/>
</dbReference>
<dbReference type="Proteomes" id="UP000729913">
    <property type="component" value="Unassembled WGS sequence"/>
</dbReference>
<dbReference type="PROSITE" id="PS50097">
    <property type="entry name" value="BTB"/>
    <property type="match status" value="1"/>
</dbReference>
<evidence type="ECO:0000313" key="3">
    <source>
        <dbReference type="Proteomes" id="UP000729913"/>
    </source>
</evidence>
<keyword evidence="3" id="KW-1185">Reference proteome</keyword>
<organism evidence="2 3">
    <name type="scientific">Cotesia typhae</name>
    <dbReference type="NCBI Taxonomy" id="2053667"/>
    <lineage>
        <taxon>Eukaryota</taxon>
        <taxon>Metazoa</taxon>
        <taxon>Ecdysozoa</taxon>
        <taxon>Arthropoda</taxon>
        <taxon>Hexapoda</taxon>
        <taxon>Insecta</taxon>
        <taxon>Pterygota</taxon>
        <taxon>Neoptera</taxon>
        <taxon>Endopterygota</taxon>
        <taxon>Hymenoptera</taxon>
        <taxon>Apocrita</taxon>
        <taxon>Ichneumonoidea</taxon>
        <taxon>Braconidae</taxon>
        <taxon>Microgastrinae</taxon>
        <taxon>Cotesia</taxon>
    </lineage>
</organism>
<evidence type="ECO:0000313" key="2">
    <source>
        <dbReference type="EMBL" id="KAG8034375.1"/>
    </source>
</evidence>
<gene>
    <name evidence="2" type="ORF">G9C98_007451</name>
</gene>
<dbReference type="PANTHER" id="PTHR24413">
    <property type="entry name" value="SPECKLE-TYPE POZ PROTEIN"/>
    <property type="match status" value="1"/>
</dbReference>
<dbReference type="AlphaFoldDB" id="A0A8J5QUU6"/>
<feature type="domain" description="BTB" evidence="1">
    <location>
        <begin position="140"/>
        <end position="204"/>
    </location>
</feature>
<name>A0A8J5QUU6_9HYME</name>
<protein>
    <recommendedName>
        <fullName evidence="1">BTB domain-containing protein</fullName>
    </recommendedName>
</protein>
<dbReference type="OrthoDB" id="7624723at2759"/>
<reference evidence="2" key="1">
    <citation type="submission" date="2020-03" db="EMBL/GenBank/DDBJ databases">
        <authorList>
            <person name="Chebbi M.A."/>
            <person name="Drezen J.M."/>
        </authorList>
    </citation>
    <scope>NUCLEOTIDE SEQUENCE</scope>
    <source>
        <tissue evidence="2">Whole body</tissue>
    </source>
</reference>
<proteinExistence type="predicted"/>
<comment type="caution">
    <text evidence="2">The sequence shown here is derived from an EMBL/GenBank/DDBJ whole genome shotgun (WGS) entry which is preliminary data.</text>
</comment>
<accession>A0A8J5QUU6</accession>
<dbReference type="SMART" id="SM00225">
    <property type="entry name" value="BTB"/>
    <property type="match status" value="1"/>
</dbReference>
<evidence type="ECO:0000259" key="1">
    <source>
        <dbReference type="PROSITE" id="PS50097"/>
    </source>
</evidence>
<dbReference type="InterPro" id="IPR000210">
    <property type="entry name" value="BTB/POZ_dom"/>
</dbReference>
<sequence>MEGKNTNSSSEITYKWDLPNEKSSSFDWVASEYFKFPNNDDLKFCMYFKRNTGARLKVKKIGTLKETFDIQLKIGDSKIQSTKLVGSKSFTDELIFKDINSKGPYTISCKVQFEGCNKYGNINVPILHKMESYLFSSELSDVTIKVENETFSAHKIVLSSNSPVLETMFNTQKRKKSISFNGFDKVTIEEVLRFLYTKKVEKDDDSNLLLKLLSFAVKYQVKILIDFSENKLIKILTVDNVIEILVATDKYDLVDFKKNAMRFMIENKEDIEFTDAIKQVNNSKVIWEFFLEQSGMKNSENDGSFDSDQDMD</sequence>